<dbReference type="PROSITE" id="PS50977">
    <property type="entry name" value="HTH_TETR_2"/>
    <property type="match status" value="1"/>
</dbReference>
<dbReference type="SUPFAM" id="SSF48498">
    <property type="entry name" value="Tetracyclin repressor-like, C-terminal domain"/>
    <property type="match status" value="1"/>
</dbReference>
<accession>A0A0E4CPA2</accession>
<dbReference type="RefSeq" id="WP_090604071.1">
    <property type="nucleotide sequence ID" value="NZ_CTEE01000001.1"/>
</dbReference>
<evidence type="ECO:0000259" key="4">
    <source>
        <dbReference type="PROSITE" id="PS50977"/>
    </source>
</evidence>
<evidence type="ECO:0000256" key="3">
    <source>
        <dbReference type="SAM" id="MobiDB-lite"/>
    </source>
</evidence>
<keyword evidence="1 2" id="KW-0238">DNA-binding</keyword>
<dbReference type="OrthoDB" id="5179150at2"/>
<organism evidence="5 6">
    <name type="scientific">Mycobacterium lentiflavum</name>
    <dbReference type="NCBI Taxonomy" id="141349"/>
    <lineage>
        <taxon>Bacteria</taxon>
        <taxon>Bacillati</taxon>
        <taxon>Actinomycetota</taxon>
        <taxon>Actinomycetes</taxon>
        <taxon>Mycobacteriales</taxon>
        <taxon>Mycobacteriaceae</taxon>
        <taxon>Mycobacterium</taxon>
        <taxon>Mycobacterium simiae complex</taxon>
    </lineage>
</organism>
<evidence type="ECO:0000256" key="1">
    <source>
        <dbReference type="ARBA" id="ARBA00023125"/>
    </source>
</evidence>
<dbReference type="Gene3D" id="1.10.357.10">
    <property type="entry name" value="Tetracycline Repressor, domain 2"/>
    <property type="match status" value="1"/>
</dbReference>
<dbReference type="GO" id="GO:0003700">
    <property type="term" value="F:DNA-binding transcription factor activity"/>
    <property type="evidence" value="ECO:0007669"/>
    <property type="project" value="TreeGrafter"/>
</dbReference>
<dbReference type="AlphaFoldDB" id="A0A0E4CPA2"/>
<protein>
    <submittedName>
        <fullName evidence="5">Transcriptional regulatory protein</fullName>
    </submittedName>
</protein>
<feature type="domain" description="HTH tetR-type" evidence="4">
    <location>
        <begin position="22"/>
        <end position="82"/>
    </location>
</feature>
<dbReference type="PANTHER" id="PTHR30055:SF226">
    <property type="entry name" value="HTH-TYPE TRANSCRIPTIONAL REGULATOR PKSA"/>
    <property type="match status" value="1"/>
</dbReference>
<dbReference type="InterPro" id="IPR001647">
    <property type="entry name" value="HTH_TetR"/>
</dbReference>
<gene>
    <name evidence="5" type="ORF">BN1232_03876</name>
</gene>
<name>A0A0E4CPA2_MYCLN</name>
<sequence length="213" mass="23308">MTRPPAKGPARRAGRPTATNSAETRGRILDNARRVFIEVGYEGATFSTIADRANLTRPALNYHFKDKRELYRAVVDETDAFVVAAGIRKGREAATLCAQLMAFVHVAAQIDAEDRSAAAFLVTSLLPCHRPQPCETPDHAATKHTRQFVQWVVSGAVDRGELRTDIETALVVESLLAITWGMVFYIVFVSSNIELGAISDHFTSLVSGIVSDH</sequence>
<dbReference type="Pfam" id="PF00440">
    <property type="entry name" value="TetR_N"/>
    <property type="match status" value="1"/>
</dbReference>
<dbReference type="InterPro" id="IPR009057">
    <property type="entry name" value="Homeodomain-like_sf"/>
</dbReference>
<reference evidence="5 6" key="1">
    <citation type="submission" date="2015-03" db="EMBL/GenBank/DDBJ databases">
        <authorList>
            <person name="Urmite Genomes"/>
        </authorList>
    </citation>
    <scope>NUCLEOTIDE SEQUENCE [LARGE SCALE GENOMIC DNA]</scope>
    <source>
        <strain evidence="5 6">CSUR P1491</strain>
    </source>
</reference>
<evidence type="ECO:0000256" key="2">
    <source>
        <dbReference type="PROSITE-ProRule" id="PRU00335"/>
    </source>
</evidence>
<dbReference type="GO" id="GO:0000976">
    <property type="term" value="F:transcription cis-regulatory region binding"/>
    <property type="evidence" value="ECO:0007669"/>
    <property type="project" value="TreeGrafter"/>
</dbReference>
<evidence type="ECO:0000313" key="5">
    <source>
        <dbReference type="EMBL" id="CQD17386.1"/>
    </source>
</evidence>
<evidence type="ECO:0000313" key="6">
    <source>
        <dbReference type="Proteomes" id="UP000199251"/>
    </source>
</evidence>
<dbReference type="EMBL" id="CTEE01000001">
    <property type="protein sequence ID" value="CQD17386.1"/>
    <property type="molecule type" value="Genomic_DNA"/>
</dbReference>
<dbReference type="InterPro" id="IPR036271">
    <property type="entry name" value="Tet_transcr_reg_TetR-rel_C_sf"/>
</dbReference>
<feature type="region of interest" description="Disordered" evidence="3">
    <location>
        <begin position="1"/>
        <end position="24"/>
    </location>
</feature>
<dbReference type="Proteomes" id="UP000199251">
    <property type="component" value="Unassembled WGS sequence"/>
</dbReference>
<dbReference type="InterPro" id="IPR050109">
    <property type="entry name" value="HTH-type_TetR-like_transc_reg"/>
</dbReference>
<dbReference type="PRINTS" id="PR00455">
    <property type="entry name" value="HTHTETR"/>
</dbReference>
<proteinExistence type="predicted"/>
<feature type="DNA-binding region" description="H-T-H motif" evidence="2">
    <location>
        <begin position="45"/>
        <end position="64"/>
    </location>
</feature>
<dbReference type="PANTHER" id="PTHR30055">
    <property type="entry name" value="HTH-TYPE TRANSCRIPTIONAL REGULATOR RUTR"/>
    <property type="match status" value="1"/>
</dbReference>
<dbReference type="SUPFAM" id="SSF46689">
    <property type="entry name" value="Homeodomain-like"/>
    <property type="match status" value="1"/>
</dbReference>